<organism evidence="3 4">
    <name type="scientific">Glycomyces rhizosphaerae</name>
    <dbReference type="NCBI Taxonomy" id="2054422"/>
    <lineage>
        <taxon>Bacteria</taxon>
        <taxon>Bacillati</taxon>
        <taxon>Actinomycetota</taxon>
        <taxon>Actinomycetes</taxon>
        <taxon>Glycomycetales</taxon>
        <taxon>Glycomycetaceae</taxon>
        <taxon>Glycomyces</taxon>
    </lineage>
</organism>
<keyword evidence="1" id="KW-0812">Transmembrane</keyword>
<dbReference type="PROSITE" id="PS00380">
    <property type="entry name" value="RHODANESE_1"/>
    <property type="match status" value="1"/>
</dbReference>
<feature type="domain" description="Rhodanese" evidence="2">
    <location>
        <begin position="15"/>
        <end position="105"/>
    </location>
</feature>
<evidence type="ECO:0000256" key="1">
    <source>
        <dbReference type="SAM" id="Phobius"/>
    </source>
</evidence>
<keyword evidence="1" id="KW-0472">Membrane</keyword>
<evidence type="ECO:0000313" key="4">
    <source>
        <dbReference type="Proteomes" id="UP001595712"/>
    </source>
</evidence>
<dbReference type="InterPro" id="IPR001307">
    <property type="entry name" value="Thiosulphate_STrfase_CS"/>
</dbReference>
<feature type="transmembrane region" description="Helical" evidence="1">
    <location>
        <begin position="116"/>
        <end position="134"/>
    </location>
</feature>
<evidence type="ECO:0000259" key="2">
    <source>
        <dbReference type="PROSITE" id="PS50206"/>
    </source>
</evidence>
<dbReference type="Proteomes" id="UP001595712">
    <property type="component" value="Unassembled WGS sequence"/>
</dbReference>
<dbReference type="PROSITE" id="PS50206">
    <property type="entry name" value="RHODANESE_3"/>
    <property type="match status" value="1"/>
</dbReference>
<dbReference type="CDD" id="cd00158">
    <property type="entry name" value="RHOD"/>
    <property type="match status" value="1"/>
</dbReference>
<accession>A0ABV7PVM7</accession>
<dbReference type="Pfam" id="PF11127">
    <property type="entry name" value="YgaP-like_TM"/>
    <property type="match status" value="1"/>
</dbReference>
<feature type="transmembrane region" description="Helical" evidence="1">
    <location>
        <begin position="140"/>
        <end position="164"/>
    </location>
</feature>
<gene>
    <name evidence="3" type="ORF">ACFO8M_09030</name>
</gene>
<dbReference type="InterPro" id="IPR001763">
    <property type="entry name" value="Rhodanese-like_dom"/>
</dbReference>
<reference evidence="4" key="1">
    <citation type="journal article" date="2019" name="Int. J. Syst. Evol. Microbiol.">
        <title>The Global Catalogue of Microorganisms (GCM) 10K type strain sequencing project: providing services to taxonomists for standard genome sequencing and annotation.</title>
        <authorList>
            <consortium name="The Broad Institute Genomics Platform"/>
            <consortium name="The Broad Institute Genome Sequencing Center for Infectious Disease"/>
            <person name="Wu L."/>
            <person name="Ma J."/>
        </authorList>
    </citation>
    <scope>NUCLEOTIDE SEQUENCE [LARGE SCALE GENOMIC DNA]</scope>
    <source>
        <strain evidence="4">CGMCC 4.7396</strain>
    </source>
</reference>
<keyword evidence="1" id="KW-1133">Transmembrane helix</keyword>
<dbReference type="PANTHER" id="PTHR43031:SF1">
    <property type="entry name" value="PYRIDINE NUCLEOTIDE-DISULPHIDE OXIDOREDUCTASE"/>
    <property type="match status" value="1"/>
</dbReference>
<dbReference type="Gene3D" id="6.10.140.1340">
    <property type="match status" value="1"/>
</dbReference>
<name>A0ABV7PVM7_9ACTN</name>
<dbReference type="SUPFAM" id="SSF52821">
    <property type="entry name" value="Rhodanese/Cell cycle control phosphatase"/>
    <property type="match status" value="1"/>
</dbReference>
<dbReference type="InterPro" id="IPR036873">
    <property type="entry name" value="Rhodanese-like_dom_sf"/>
</dbReference>
<dbReference type="PANTHER" id="PTHR43031">
    <property type="entry name" value="FAD-DEPENDENT OXIDOREDUCTASE"/>
    <property type="match status" value="1"/>
</dbReference>
<sequence>MTTIDPRSARELIATGPDTLVVDVRTPGEFASAHLPGAINLPLDQVDAHLRRIVADAGGRMILVCQSGRRAAQCQAKLAAAGLADTAVLDGGMIAWTAADGPVVKGRKRWDLERQVRLVAGGIVLISVLASLLWPAAVFFAGLIGAGLTFAALRNSCLMGMLLARLPYNRVSAVPPIEDSLRRLAGAGR</sequence>
<comment type="caution">
    <text evidence="3">The sequence shown here is derived from an EMBL/GenBank/DDBJ whole genome shotgun (WGS) entry which is preliminary data.</text>
</comment>
<keyword evidence="4" id="KW-1185">Reference proteome</keyword>
<dbReference type="Gene3D" id="3.40.250.10">
    <property type="entry name" value="Rhodanese-like domain"/>
    <property type="match status" value="1"/>
</dbReference>
<dbReference type="Pfam" id="PF00581">
    <property type="entry name" value="Rhodanese"/>
    <property type="match status" value="1"/>
</dbReference>
<dbReference type="InterPro" id="IPR050229">
    <property type="entry name" value="GlpE_sulfurtransferase"/>
</dbReference>
<proteinExistence type="predicted"/>
<protein>
    <submittedName>
        <fullName evidence="3">Rhodanese-like domain-containing protein</fullName>
    </submittedName>
</protein>
<dbReference type="InterPro" id="IPR021309">
    <property type="entry name" value="YgaP-like_TM"/>
</dbReference>
<dbReference type="EMBL" id="JBHRWO010000008">
    <property type="protein sequence ID" value="MFC3492627.1"/>
    <property type="molecule type" value="Genomic_DNA"/>
</dbReference>
<dbReference type="RefSeq" id="WP_387973560.1">
    <property type="nucleotide sequence ID" value="NZ_JBHRWO010000008.1"/>
</dbReference>
<evidence type="ECO:0000313" key="3">
    <source>
        <dbReference type="EMBL" id="MFC3492627.1"/>
    </source>
</evidence>
<dbReference type="SMART" id="SM00450">
    <property type="entry name" value="RHOD"/>
    <property type="match status" value="1"/>
</dbReference>